<dbReference type="PRINTS" id="PR00449">
    <property type="entry name" value="RASTRNSFRMNG"/>
</dbReference>
<gene>
    <name evidence="10" type="ORF">GRF29_154g44174</name>
</gene>
<feature type="compositionally biased region" description="Polar residues" evidence="9">
    <location>
        <begin position="19"/>
        <end position="43"/>
    </location>
</feature>
<dbReference type="PROSITE" id="PS51419">
    <property type="entry name" value="RAB"/>
    <property type="match status" value="1"/>
</dbReference>
<reference evidence="10 11" key="1">
    <citation type="submission" date="2021-02" db="EMBL/GenBank/DDBJ databases">
        <title>Genome assembly of Pseudopithomyces chartarum.</title>
        <authorList>
            <person name="Jauregui R."/>
            <person name="Singh J."/>
            <person name="Voisey C."/>
        </authorList>
    </citation>
    <scope>NUCLEOTIDE SEQUENCE [LARGE SCALE GENOMIC DNA]</scope>
    <source>
        <strain evidence="10 11">AGR01</strain>
    </source>
</reference>
<accession>A0AAN6LRN4</accession>
<dbReference type="SUPFAM" id="SSF52540">
    <property type="entry name" value="P-loop containing nucleoside triphosphate hydrolases"/>
    <property type="match status" value="1"/>
</dbReference>
<name>A0AAN6LRN4_9PLEO</name>
<dbReference type="SMART" id="SM00176">
    <property type="entry name" value="RAN"/>
    <property type="match status" value="1"/>
</dbReference>
<feature type="compositionally biased region" description="Low complexity" evidence="9">
    <location>
        <begin position="44"/>
        <end position="59"/>
    </location>
</feature>
<dbReference type="InterPro" id="IPR001806">
    <property type="entry name" value="Small_GTPase"/>
</dbReference>
<keyword evidence="3" id="KW-0488">Methylation</keyword>
<dbReference type="GO" id="GO:0032506">
    <property type="term" value="P:cytokinetic process"/>
    <property type="evidence" value="ECO:0007669"/>
    <property type="project" value="UniProtKB-ARBA"/>
</dbReference>
<organism evidence="10 11">
    <name type="scientific">Pseudopithomyces chartarum</name>
    <dbReference type="NCBI Taxonomy" id="1892770"/>
    <lineage>
        <taxon>Eukaryota</taxon>
        <taxon>Fungi</taxon>
        <taxon>Dikarya</taxon>
        <taxon>Ascomycota</taxon>
        <taxon>Pezizomycotina</taxon>
        <taxon>Dothideomycetes</taxon>
        <taxon>Pleosporomycetidae</taxon>
        <taxon>Pleosporales</taxon>
        <taxon>Massarineae</taxon>
        <taxon>Didymosphaeriaceae</taxon>
        <taxon>Pseudopithomyces</taxon>
    </lineage>
</organism>
<keyword evidence="11" id="KW-1185">Reference proteome</keyword>
<evidence type="ECO:0000313" key="10">
    <source>
        <dbReference type="EMBL" id="KAK3202559.1"/>
    </source>
</evidence>
<dbReference type="SMART" id="SM00175">
    <property type="entry name" value="RAB"/>
    <property type="match status" value="1"/>
</dbReference>
<dbReference type="GO" id="GO:0007264">
    <property type="term" value="P:small GTPase-mediated signal transduction"/>
    <property type="evidence" value="ECO:0007669"/>
    <property type="project" value="InterPro"/>
</dbReference>
<feature type="compositionally biased region" description="Polar residues" evidence="9">
    <location>
        <begin position="1"/>
        <end position="10"/>
    </location>
</feature>
<dbReference type="GO" id="GO:0016020">
    <property type="term" value="C:membrane"/>
    <property type="evidence" value="ECO:0007669"/>
    <property type="project" value="UniProtKB-SubCell"/>
</dbReference>
<keyword evidence="6" id="KW-0472">Membrane</keyword>
<evidence type="ECO:0000256" key="4">
    <source>
        <dbReference type="ARBA" id="ARBA00022741"/>
    </source>
</evidence>
<dbReference type="FunFam" id="3.40.50.300:FF:000678">
    <property type="entry name" value="Rho GTPase Rho4"/>
    <property type="match status" value="1"/>
</dbReference>
<dbReference type="AlphaFoldDB" id="A0AAN6LRN4"/>
<dbReference type="Proteomes" id="UP001280581">
    <property type="component" value="Unassembled WGS sequence"/>
</dbReference>
<dbReference type="GO" id="GO:0003924">
    <property type="term" value="F:GTPase activity"/>
    <property type="evidence" value="ECO:0007669"/>
    <property type="project" value="InterPro"/>
</dbReference>
<feature type="region of interest" description="Disordered" evidence="9">
    <location>
        <begin position="242"/>
        <end position="282"/>
    </location>
</feature>
<dbReference type="Gene3D" id="3.40.50.300">
    <property type="entry name" value="P-loop containing nucleotide triphosphate hydrolases"/>
    <property type="match status" value="1"/>
</dbReference>
<evidence type="ECO:0000256" key="2">
    <source>
        <dbReference type="ARBA" id="ARBA00010142"/>
    </source>
</evidence>
<evidence type="ECO:0000256" key="9">
    <source>
        <dbReference type="SAM" id="MobiDB-lite"/>
    </source>
</evidence>
<sequence length="282" mass="31205">MATTASSQNYDYLRRKQSTKTPTASTTPVRKPQRTPSERNSNGTVSSYATTTTHDTAVTEPPTYSKKLVVVGDGGCGKTCLLISYSTGNFPEKYVPTVFENYITHTPHPPTGKMVELALWDTAGQEEYDRLRPLSYPETDIIFVCFAIDCPNSLENVMDKWYPEVLHFCPTTPLMLLGLKSDLRNKRSCIELLKTQGLTPVTPDQGRAVAKKMGALYMECSSKEQDGVEDIFDQAVTEAVGDEWREPEITSPAPGGAPRAKPDPRFATGGKKIKKREKCTIL</sequence>
<dbReference type="PANTHER" id="PTHR24072">
    <property type="entry name" value="RHO FAMILY GTPASE"/>
    <property type="match status" value="1"/>
</dbReference>
<keyword evidence="5" id="KW-0342">GTP-binding</keyword>
<dbReference type="InterPro" id="IPR027417">
    <property type="entry name" value="P-loop_NTPase"/>
</dbReference>
<dbReference type="GO" id="GO:0005525">
    <property type="term" value="F:GTP binding"/>
    <property type="evidence" value="ECO:0007669"/>
    <property type="project" value="UniProtKB-KW"/>
</dbReference>
<dbReference type="Pfam" id="PF00071">
    <property type="entry name" value="Ras"/>
    <property type="match status" value="1"/>
</dbReference>
<proteinExistence type="inferred from homology"/>
<evidence type="ECO:0000256" key="3">
    <source>
        <dbReference type="ARBA" id="ARBA00022481"/>
    </source>
</evidence>
<evidence type="ECO:0000256" key="5">
    <source>
        <dbReference type="ARBA" id="ARBA00023134"/>
    </source>
</evidence>
<dbReference type="InterPro" id="IPR003578">
    <property type="entry name" value="Small_GTPase_Rho"/>
</dbReference>
<keyword evidence="8" id="KW-0636">Prenylation</keyword>
<evidence type="ECO:0000256" key="8">
    <source>
        <dbReference type="ARBA" id="ARBA00023289"/>
    </source>
</evidence>
<evidence type="ECO:0000256" key="1">
    <source>
        <dbReference type="ARBA" id="ARBA00004370"/>
    </source>
</evidence>
<feature type="compositionally biased region" description="Basic residues" evidence="9">
    <location>
        <begin position="271"/>
        <end position="282"/>
    </location>
</feature>
<evidence type="ECO:0000313" key="11">
    <source>
        <dbReference type="Proteomes" id="UP001280581"/>
    </source>
</evidence>
<dbReference type="SMART" id="SM00173">
    <property type="entry name" value="RAS"/>
    <property type="match status" value="1"/>
</dbReference>
<evidence type="ECO:0000256" key="6">
    <source>
        <dbReference type="ARBA" id="ARBA00023136"/>
    </source>
</evidence>
<dbReference type="PROSITE" id="PS51420">
    <property type="entry name" value="RHO"/>
    <property type="match status" value="1"/>
</dbReference>
<dbReference type="EMBL" id="WVTA01000013">
    <property type="protein sequence ID" value="KAK3202559.1"/>
    <property type="molecule type" value="Genomic_DNA"/>
</dbReference>
<evidence type="ECO:0000256" key="7">
    <source>
        <dbReference type="ARBA" id="ARBA00023288"/>
    </source>
</evidence>
<dbReference type="NCBIfam" id="TIGR00231">
    <property type="entry name" value="small_GTP"/>
    <property type="match status" value="1"/>
</dbReference>
<keyword evidence="4" id="KW-0547">Nucleotide-binding</keyword>
<protein>
    <submittedName>
        <fullName evidence="10">Uncharacterized protein</fullName>
    </submittedName>
</protein>
<keyword evidence="7" id="KW-0449">Lipoprotein</keyword>
<feature type="region of interest" description="Disordered" evidence="9">
    <location>
        <begin position="1"/>
        <end position="59"/>
    </location>
</feature>
<dbReference type="InterPro" id="IPR005225">
    <property type="entry name" value="Small_GTP-bd"/>
</dbReference>
<comment type="subcellular location">
    <subcellularLocation>
        <location evidence="1">Membrane</location>
    </subcellularLocation>
</comment>
<dbReference type="SMART" id="SM00174">
    <property type="entry name" value="RHO"/>
    <property type="match status" value="1"/>
</dbReference>
<comment type="similarity">
    <text evidence="2">Belongs to the small GTPase superfamily. Rho family.</text>
</comment>
<comment type="caution">
    <text evidence="10">The sequence shown here is derived from an EMBL/GenBank/DDBJ whole genome shotgun (WGS) entry which is preliminary data.</text>
</comment>
<dbReference type="PROSITE" id="PS51421">
    <property type="entry name" value="RAS"/>
    <property type="match status" value="1"/>
</dbReference>